<evidence type="ECO:0000313" key="1">
    <source>
        <dbReference type="EMBL" id="GAA2460277.1"/>
    </source>
</evidence>
<evidence type="ECO:0000313" key="2">
    <source>
        <dbReference type="Proteomes" id="UP001501231"/>
    </source>
</evidence>
<name>A0ABN3KHS0_9ACTN</name>
<comment type="caution">
    <text evidence="1">The sequence shown here is derived from an EMBL/GenBank/DDBJ whole genome shotgun (WGS) entry which is preliminary data.</text>
</comment>
<gene>
    <name evidence="1" type="ORF">GCM10010191_95930</name>
</gene>
<dbReference type="Proteomes" id="UP001501231">
    <property type="component" value="Unassembled WGS sequence"/>
</dbReference>
<sequence length="80" mass="8545">MIDMLIRAPRAGDGAGIPPAWCDFAEFYREIAPEAFQSPRQDGLDEWLERTAGSARPGHGTEVARRSGGCLPGFRGGVAA</sequence>
<dbReference type="EMBL" id="BAAARW010000052">
    <property type="protein sequence ID" value="GAA2460277.1"/>
    <property type="molecule type" value="Genomic_DNA"/>
</dbReference>
<proteinExistence type="predicted"/>
<accession>A0ABN3KHS0</accession>
<keyword evidence="2" id="KW-1185">Reference proteome</keyword>
<evidence type="ECO:0008006" key="3">
    <source>
        <dbReference type="Google" id="ProtNLM"/>
    </source>
</evidence>
<reference evidence="1 2" key="1">
    <citation type="journal article" date="2019" name="Int. J. Syst. Evol. Microbiol.">
        <title>The Global Catalogue of Microorganisms (GCM) 10K type strain sequencing project: providing services to taxonomists for standard genome sequencing and annotation.</title>
        <authorList>
            <consortium name="The Broad Institute Genomics Platform"/>
            <consortium name="The Broad Institute Genome Sequencing Center for Infectious Disease"/>
            <person name="Wu L."/>
            <person name="Ma J."/>
        </authorList>
    </citation>
    <scope>NUCLEOTIDE SEQUENCE [LARGE SCALE GENOMIC DNA]</scope>
    <source>
        <strain evidence="1 2">JCM 3325</strain>
    </source>
</reference>
<organism evidence="1 2">
    <name type="scientific">Actinomadura vinacea</name>
    <dbReference type="NCBI Taxonomy" id="115336"/>
    <lineage>
        <taxon>Bacteria</taxon>
        <taxon>Bacillati</taxon>
        <taxon>Actinomycetota</taxon>
        <taxon>Actinomycetes</taxon>
        <taxon>Streptosporangiales</taxon>
        <taxon>Thermomonosporaceae</taxon>
        <taxon>Actinomadura</taxon>
    </lineage>
</organism>
<protein>
    <recommendedName>
        <fullName evidence="3">GNAT family N-acetyltransferase</fullName>
    </recommendedName>
</protein>